<sequence length="548" mass="60338">MGASSVAALLMGRMLAPAAAFYMLVGALVLVNTAAIGTAMLQRRRQNLEVAELLDAVVSIGQGRFDTDVDKDRFRHRPEARKVFAELAARVQQRVDDMREAAHFDALTGLCNRAHFQKRVEPYISALPNKQPAALFFIDLDGFKTINDTLGHLVGDSLLRAAADRLELAVRRDTSQAFQHGSFELLARLGGDEFVFFMANPEVTSMAPRIASRIVRALGEPFEIGAHSLCIGASVGIAQSPQDGSDYAALLRAADAAMYNAKHSGRGRFALFDASLDEEARASAVLEQELRDAASRGNFELYYQPLYDLRTRSFDMAEALIRWPHPSRGLLLPRHFMHLADRTGMVPTIGEWVIGEAVMRIAEFERSGQPLQVSINISPTHLERIDFISTVKSALTRWSVPPHLLQIEVTEEVALRDPELAADRLRRLSDLGVTIAIDDFGTGYSNLALLTALPISRLKIDKALLKDLTVKPEARVLVQTIISMANSLGLHTVAEGVETEAQIDLLSAMGCDLVQGFLTARPMKLKHLREMIGDSTRRRPRVNLTSAA</sequence>
<dbReference type="SMART" id="SM00052">
    <property type="entry name" value="EAL"/>
    <property type="match status" value="1"/>
</dbReference>
<dbReference type="SUPFAM" id="SSF141868">
    <property type="entry name" value="EAL domain-like"/>
    <property type="match status" value="1"/>
</dbReference>
<evidence type="ECO:0000259" key="3">
    <source>
        <dbReference type="PROSITE" id="PS50887"/>
    </source>
</evidence>
<dbReference type="PROSITE" id="PS50887">
    <property type="entry name" value="GGDEF"/>
    <property type="match status" value="1"/>
</dbReference>
<keyword evidence="1" id="KW-1133">Transmembrane helix</keyword>
<dbReference type="InterPro" id="IPR043128">
    <property type="entry name" value="Rev_trsase/Diguanyl_cyclase"/>
</dbReference>
<dbReference type="Pfam" id="PF00563">
    <property type="entry name" value="EAL"/>
    <property type="match status" value="1"/>
</dbReference>
<feature type="transmembrane region" description="Helical" evidence="1">
    <location>
        <begin position="20"/>
        <end position="41"/>
    </location>
</feature>
<evidence type="ECO:0000259" key="2">
    <source>
        <dbReference type="PROSITE" id="PS50883"/>
    </source>
</evidence>
<dbReference type="InterPro" id="IPR035919">
    <property type="entry name" value="EAL_sf"/>
</dbReference>
<feature type="domain" description="EAL" evidence="2">
    <location>
        <begin position="283"/>
        <end position="536"/>
    </location>
</feature>
<dbReference type="InterPro" id="IPR000160">
    <property type="entry name" value="GGDEF_dom"/>
</dbReference>
<dbReference type="SUPFAM" id="SSF55073">
    <property type="entry name" value="Nucleotide cyclase"/>
    <property type="match status" value="1"/>
</dbReference>
<comment type="caution">
    <text evidence="4">The sequence shown here is derived from an EMBL/GenBank/DDBJ whole genome shotgun (WGS) entry which is preliminary data.</text>
</comment>
<dbReference type="CDD" id="cd01948">
    <property type="entry name" value="EAL"/>
    <property type="match status" value="1"/>
</dbReference>
<gene>
    <name evidence="4" type="ORF">POM99_05990</name>
</gene>
<dbReference type="PANTHER" id="PTHR44757:SF2">
    <property type="entry name" value="BIOFILM ARCHITECTURE MAINTENANCE PROTEIN MBAA"/>
    <property type="match status" value="1"/>
</dbReference>
<proteinExistence type="predicted"/>
<dbReference type="PROSITE" id="PS50883">
    <property type="entry name" value="EAL"/>
    <property type="match status" value="1"/>
</dbReference>
<keyword evidence="5" id="KW-1185">Reference proteome</keyword>
<dbReference type="InterPro" id="IPR029787">
    <property type="entry name" value="Nucleotide_cyclase"/>
</dbReference>
<dbReference type="InterPro" id="IPR001633">
    <property type="entry name" value="EAL_dom"/>
</dbReference>
<dbReference type="SMART" id="SM00267">
    <property type="entry name" value="GGDEF"/>
    <property type="match status" value="1"/>
</dbReference>
<evidence type="ECO:0000313" key="5">
    <source>
        <dbReference type="Proteomes" id="UP001222770"/>
    </source>
</evidence>
<keyword evidence="1" id="KW-0472">Membrane</keyword>
<dbReference type="NCBIfam" id="TIGR00254">
    <property type="entry name" value="GGDEF"/>
    <property type="match status" value="1"/>
</dbReference>
<dbReference type="Pfam" id="PF00990">
    <property type="entry name" value="GGDEF"/>
    <property type="match status" value="1"/>
</dbReference>
<accession>A0ABT6CFQ0</accession>
<keyword evidence="1" id="KW-0812">Transmembrane</keyword>
<evidence type="ECO:0000256" key="1">
    <source>
        <dbReference type="SAM" id="Phobius"/>
    </source>
</evidence>
<evidence type="ECO:0000313" key="4">
    <source>
        <dbReference type="EMBL" id="MDF8332741.1"/>
    </source>
</evidence>
<protein>
    <submittedName>
        <fullName evidence="4">Bifunctional diguanylate cyclase/phosphodiesterase</fullName>
    </submittedName>
</protein>
<reference evidence="4 5" key="1">
    <citation type="submission" date="2023-03" db="EMBL/GenBank/DDBJ databases">
        <title>Novosphingobium cyanobacteriorum sp. nov., isolated from a eutrophic reservoir during the Microcystis bloom period.</title>
        <authorList>
            <person name="Kang M."/>
            <person name="Le V."/>
            <person name="Ko S.-R."/>
            <person name="Lee S.-A."/>
            <person name="Ahn C.-Y."/>
        </authorList>
    </citation>
    <scope>NUCLEOTIDE SEQUENCE [LARGE SCALE GENOMIC DNA]</scope>
    <source>
        <strain evidence="4 5">HBC54</strain>
    </source>
</reference>
<feature type="domain" description="GGDEF" evidence="3">
    <location>
        <begin position="131"/>
        <end position="274"/>
    </location>
</feature>
<organism evidence="4 5">
    <name type="scientific">Novosphingobium cyanobacteriorum</name>
    <dbReference type="NCBI Taxonomy" id="3024215"/>
    <lineage>
        <taxon>Bacteria</taxon>
        <taxon>Pseudomonadati</taxon>
        <taxon>Pseudomonadota</taxon>
        <taxon>Alphaproteobacteria</taxon>
        <taxon>Sphingomonadales</taxon>
        <taxon>Sphingomonadaceae</taxon>
        <taxon>Novosphingobium</taxon>
    </lineage>
</organism>
<dbReference type="PANTHER" id="PTHR44757">
    <property type="entry name" value="DIGUANYLATE CYCLASE DGCP"/>
    <property type="match status" value="1"/>
</dbReference>
<name>A0ABT6CFQ0_9SPHN</name>
<dbReference type="CDD" id="cd01949">
    <property type="entry name" value="GGDEF"/>
    <property type="match status" value="1"/>
</dbReference>
<dbReference type="Gene3D" id="3.30.70.270">
    <property type="match status" value="1"/>
</dbReference>
<dbReference type="InterPro" id="IPR052155">
    <property type="entry name" value="Biofilm_reg_signaling"/>
</dbReference>
<dbReference type="Gene3D" id="3.20.20.450">
    <property type="entry name" value="EAL domain"/>
    <property type="match status" value="1"/>
</dbReference>
<dbReference type="EMBL" id="JAROCY010000004">
    <property type="protein sequence ID" value="MDF8332741.1"/>
    <property type="molecule type" value="Genomic_DNA"/>
</dbReference>
<dbReference type="Proteomes" id="UP001222770">
    <property type="component" value="Unassembled WGS sequence"/>
</dbReference>